<dbReference type="EMBL" id="JBBXMP010000017">
    <property type="protein sequence ID" value="KAL0068597.1"/>
    <property type="molecule type" value="Genomic_DNA"/>
</dbReference>
<dbReference type="Gene3D" id="1.20.120.1080">
    <property type="match status" value="1"/>
</dbReference>
<dbReference type="PROSITE" id="PS50126">
    <property type="entry name" value="S1"/>
    <property type="match status" value="1"/>
</dbReference>
<evidence type="ECO:0000256" key="11">
    <source>
        <dbReference type="SAM" id="MobiDB-lite"/>
    </source>
</evidence>
<evidence type="ECO:0000256" key="2">
    <source>
        <dbReference type="ARBA" id="ARBA00012552"/>
    </source>
</evidence>
<dbReference type="CDD" id="cd05684">
    <property type="entry name" value="S1_DHX8_helicase"/>
    <property type="match status" value="1"/>
</dbReference>
<dbReference type="InterPro" id="IPR002464">
    <property type="entry name" value="DNA/RNA_helicase_DEAH_CS"/>
</dbReference>
<dbReference type="InterPro" id="IPR014001">
    <property type="entry name" value="Helicase_ATP-bd"/>
</dbReference>
<keyword evidence="8" id="KW-0508">mRNA splicing</keyword>
<dbReference type="InterPro" id="IPR003029">
    <property type="entry name" value="S1_domain"/>
</dbReference>
<feature type="domain" description="Helicase ATP-binding" evidence="13">
    <location>
        <begin position="502"/>
        <end position="665"/>
    </location>
</feature>
<dbReference type="Gene3D" id="2.40.50.140">
    <property type="entry name" value="Nucleic acid-binding proteins"/>
    <property type="match status" value="1"/>
</dbReference>
<evidence type="ECO:0000256" key="6">
    <source>
        <dbReference type="ARBA" id="ARBA00022806"/>
    </source>
</evidence>
<dbReference type="Pfam" id="PF00270">
    <property type="entry name" value="DEAD"/>
    <property type="match status" value="1"/>
</dbReference>
<dbReference type="InterPro" id="IPR027417">
    <property type="entry name" value="P-loop_NTPase"/>
</dbReference>
<dbReference type="CDD" id="cd17971">
    <property type="entry name" value="DEXHc_DHX8"/>
    <property type="match status" value="1"/>
</dbReference>
<name>A0ABR3A3P9_9AGAR</name>
<comment type="caution">
    <text evidence="15">The sequence shown here is derived from an EMBL/GenBank/DDBJ whole genome shotgun (WGS) entry which is preliminary data.</text>
</comment>
<dbReference type="SUPFAM" id="SSF50249">
    <property type="entry name" value="Nucleic acid-binding proteins"/>
    <property type="match status" value="1"/>
</dbReference>
<evidence type="ECO:0000256" key="10">
    <source>
        <dbReference type="ARBA" id="ARBA00047984"/>
    </source>
</evidence>
<evidence type="ECO:0000256" key="1">
    <source>
        <dbReference type="ARBA" id="ARBA00004123"/>
    </source>
</evidence>
<feature type="domain" description="Helicase C-terminal" evidence="14">
    <location>
        <begin position="690"/>
        <end position="863"/>
    </location>
</feature>
<dbReference type="CDD" id="cd21691">
    <property type="entry name" value="GH2-like_DHX8"/>
    <property type="match status" value="1"/>
</dbReference>
<keyword evidence="7" id="KW-0067">ATP-binding</keyword>
<dbReference type="SMART" id="SM00487">
    <property type="entry name" value="DEXDc"/>
    <property type="match status" value="1"/>
</dbReference>
<evidence type="ECO:0000256" key="9">
    <source>
        <dbReference type="ARBA" id="ARBA00023242"/>
    </source>
</evidence>
<evidence type="ECO:0000256" key="3">
    <source>
        <dbReference type="ARBA" id="ARBA00022664"/>
    </source>
</evidence>
<evidence type="ECO:0000313" key="16">
    <source>
        <dbReference type="Proteomes" id="UP001437256"/>
    </source>
</evidence>
<dbReference type="InterPro" id="IPR007502">
    <property type="entry name" value="Helicase-assoc_dom"/>
</dbReference>
<evidence type="ECO:0000256" key="5">
    <source>
        <dbReference type="ARBA" id="ARBA00022801"/>
    </source>
</evidence>
<keyword evidence="3" id="KW-0507">mRNA processing</keyword>
<dbReference type="SMART" id="SM00490">
    <property type="entry name" value="HELICc"/>
    <property type="match status" value="1"/>
</dbReference>
<evidence type="ECO:0000256" key="7">
    <source>
        <dbReference type="ARBA" id="ARBA00022840"/>
    </source>
</evidence>
<feature type="region of interest" description="Disordered" evidence="11">
    <location>
        <begin position="287"/>
        <end position="322"/>
    </location>
</feature>
<dbReference type="SMART" id="SM00316">
    <property type="entry name" value="S1"/>
    <property type="match status" value="1"/>
</dbReference>
<evidence type="ECO:0000259" key="14">
    <source>
        <dbReference type="PROSITE" id="PS51194"/>
    </source>
</evidence>
<keyword evidence="6 15" id="KW-0347">Helicase</keyword>
<keyword evidence="4" id="KW-0547">Nucleotide-binding</keyword>
<evidence type="ECO:0000259" key="13">
    <source>
        <dbReference type="PROSITE" id="PS51192"/>
    </source>
</evidence>
<dbReference type="SMART" id="SM00847">
    <property type="entry name" value="HA2"/>
    <property type="match status" value="1"/>
</dbReference>
<dbReference type="PROSITE" id="PS00690">
    <property type="entry name" value="DEAH_ATP_HELICASE"/>
    <property type="match status" value="1"/>
</dbReference>
<dbReference type="CDD" id="cd18791">
    <property type="entry name" value="SF2_C_RHA"/>
    <property type="match status" value="1"/>
</dbReference>
<dbReference type="PANTHER" id="PTHR18934">
    <property type="entry name" value="ATP-DEPENDENT RNA HELICASE"/>
    <property type="match status" value="1"/>
</dbReference>
<dbReference type="InterPro" id="IPR011709">
    <property type="entry name" value="DEAD-box_helicase_OB_fold"/>
</dbReference>
<proteinExistence type="predicted"/>
<dbReference type="InterPro" id="IPR044762">
    <property type="entry name" value="DHX8/Prp22_DEXHc"/>
</dbReference>
<accession>A0ABR3A3P9</accession>
<dbReference type="PROSITE" id="PS51192">
    <property type="entry name" value="HELICASE_ATP_BIND_1"/>
    <property type="match status" value="1"/>
</dbReference>
<feature type="compositionally biased region" description="Low complexity" evidence="11">
    <location>
        <begin position="86"/>
        <end position="97"/>
    </location>
</feature>
<feature type="compositionally biased region" description="Polar residues" evidence="11">
    <location>
        <begin position="297"/>
        <end position="307"/>
    </location>
</feature>
<evidence type="ECO:0000256" key="8">
    <source>
        <dbReference type="ARBA" id="ARBA00023187"/>
    </source>
</evidence>
<dbReference type="Pfam" id="PF04408">
    <property type="entry name" value="WHD_HA2"/>
    <property type="match status" value="1"/>
</dbReference>
<keyword evidence="5 15" id="KW-0378">Hydrolase</keyword>
<dbReference type="InterPro" id="IPR049588">
    <property type="entry name" value="DHX8_GH2-like"/>
</dbReference>
<comment type="catalytic activity">
    <reaction evidence="10">
        <text>ATP + H2O = ADP + phosphate + H(+)</text>
        <dbReference type="Rhea" id="RHEA:13065"/>
        <dbReference type="ChEBI" id="CHEBI:15377"/>
        <dbReference type="ChEBI" id="CHEBI:15378"/>
        <dbReference type="ChEBI" id="CHEBI:30616"/>
        <dbReference type="ChEBI" id="CHEBI:43474"/>
        <dbReference type="ChEBI" id="CHEBI:456216"/>
        <dbReference type="EC" id="3.6.4.13"/>
    </reaction>
</comment>
<dbReference type="InterPro" id="IPR048333">
    <property type="entry name" value="HA2_WH"/>
</dbReference>
<dbReference type="GO" id="GO:0016787">
    <property type="term" value="F:hydrolase activity"/>
    <property type="evidence" value="ECO:0007669"/>
    <property type="project" value="UniProtKB-KW"/>
</dbReference>
<feature type="domain" description="S1 motif" evidence="12">
    <location>
        <begin position="195"/>
        <end position="266"/>
    </location>
</feature>
<dbReference type="Pfam" id="PF00575">
    <property type="entry name" value="S1"/>
    <property type="match status" value="1"/>
</dbReference>
<sequence length="1154" mass="129534">MADSDLYNLEFLSLVSKITQEIENHTGVNDKVLAEFVISLHDESNKSLPEFKSKLKGVGADFPDSFVESVDRLILGLHPKHKKRNAGVANGGVSNAGELDEEEKKRRMFPGLSIQNKEVPPAVADDVFLKELGDLVSGKKRPSDMERSPKRQRRDSRSPPPPPRRRSPSPPRGRGYDDRRGRGGRQALDDRPVLFKIYNGRISGLREFGAFVTLEGVAGRVEGMVHVSNIQSGTRINSASDLLSRGQNVKVKVMSVAGTRIGLSMKDVDQATGRDLTPHLRIKSEAEMEEERVRTARASSGANSVPLNSRDDVPTRSAKRLTSPERWEIKQLISSGALDAADYPDLDEDMHNPTVQAEVEEELDVEIREDEPPFLAGQTKRTLDLSPVKIVKAPDGSLNRAALNGASLAKERRELRQQEANDQADSEARDFSQPWLDPMAKEGEKVFAQDLRGSLRGQKTGEVPQWKEQTFNKATTYGEITTLSIQDQRRRLPIYKLRDPLLKAIEEHQILIVVGDTGSGKTTQMVQYLAEAGFADRGRIGCTQPRRVAAMSVAKRVSEEVGCRLGQEVGYTIRFEDCTSPETRIKYMTDGMLQRECLIDPLCGQYSVIMLDEAHERTIATDVLFGLLKKAVKRRPDLKLIVTSATLDAEKFSKYFYGCPIFTIPGRTFPVEILYTKEPETDYMDASLITVMQIHLSEPPGDVLLFLTGQEEIDTACEILFERMKALGPKVPELLILPIYSALPSEVQSRVFEPTPPGARKVVIATNVAETSLTIPNIYYVIDPGFSKQNAYDPRLGMDSLVVMPISQAQARQRSGRAGRTGPGKCYRLYTEAAFRNEMLPNSIPDIQRTNLSTTILQLKAMGINDLLSFDFMDPPPAPTMLTALENLYALSALDDEGLLTRLGRKMADFPMEPPLAKMLIASVELGCSEEVLSVVAMLSVQSVFYRPKEKQGQADQKKAKFHQPEGDHLTLLTVYNGWKNANFSNPWCYENFIQARSMRRAQDVRKQLLGIMDRYKHDILSAGKDYNRVRRAICSGFFRHAAKKDPQEGYKTLVEGTPVYIHPSSALFNRAPEWLIYHELVLTTREYCHNVTAIEPKWLVEVAPQFFQVADANKISKRKRQEKIEPLYNKYEKPDEWRLSKIKRSSRSSQTFG</sequence>
<organism evidence="15 16">
    <name type="scientific">Marasmius tenuissimus</name>
    <dbReference type="NCBI Taxonomy" id="585030"/>
    <lineage>
        <taxon>Eukaryota</taxon>
        <taxon>Fungi</taxon>
        <taxon>Dikarya</taxon>
        <taxon>Basidiomycota</taxon>
        <taxon>Agaricomycotina</taxon>
        <taxon>Agaricomycetes</taxon>
        <taxon>Agaricomycetidae</taxon>
        <taxon>Agaricales</taxon>
        <taxon>Marasmiineae</taxon>
        <taxon>Marasmiaceae</taxon>
        <taxon>Marasmius</taxon>
    </lineage>
</organism>
<protein>
    <recommendedName>
        <fullName evidence="2">RNA helicase</fullName>
        <ecNumber evidence="2">3.6.4.13</ecNumber>
    </recommendedName>
</protein>
<gene>
    <name evidence="15" type="primary">PRP22_1</name>
    <name evidence="15" type="ORF">AAF712_004312</name>
</gene>
<dbReference type="Pfam" id="PF07717">
    <property type="entry name" value="OB_NTP_bind"/>
    <property type="match status" value="1"/>
</dbReference>
<dbReference type="InterPro" id="IPR012340">
    <property type="entry name" value="NA-bd_OB-fold"/>
</dbReference>
<feature type="compositionally biased region" description="Basic and acidic residues" evidence="11">
    <location>
        <begin position="174"/>
        <end position="187"/>
    </location>
</feature>
<comment type="subcellular location">
    <subcellularLocation>
        <location evidence="1">Nucleus</location>
    </subcellularLocation>
</comment>
<evidence type="ECO:0000313" key="15">
    <source>
        <dbReference type="EMBL" id="KAL0068597.1"/>
    </source>
</evidence>
<dbReference type="Proteomes" id="UP001437256">
    <property type="component" value="Unassembled WGS sequence"/>
</dbReference>
<evidence type="ECO:0000259" key="12">
    <source>
        <dbReference type="PROSITE" id="PS50126"/>
    </source>
</evidence>
<feature type="region of interest" description="Disordered" evidence="11">
    <location>
        <begin position="83"/>
        <end position="104"/>
    </location>
</feature>
<keyword evidence="9" id="KW-0539">Nucleus</keyword>
<dbReference type="InterPro" id="IPR001650">
    <property type="entry name" value="Helicase_C-like"/>
</dbReference>
<dbReference type="SUPFAM" id="SSF52540">
    <property type="entry name" value="P-loop containing nucleoside triphosphate hydrolases"/>
    <property type="match status" value="1"/>
</dbReference>
<dbReference type="InterPro" id="IPR011545">
    <property type="entry name" value="DEAD/DEAH_box_helicase_dom"/>
</dbReference>
<evidence type="ECO:0000256" key="4">
    <source>
        <dbReference type="ARBA" id="ARBA00022741"/>
    </source>
</evidence>
<dbReference type="Pfam" id="PF00271">
    <property type="entry name" value="Helicase_C"/>
    <property type="match status" value="1"/>
</dbReference>
<dbReference type="PANTHER" id="PTHR18934:SF85">
    <property type="entry name" value="ATP-DEPENDENT RNA HELICASE DHX8"/>
    <property type="match status" value="1"/>
</dbReference>
<dbReference type="EC" id="3.6.4.13" evidence="2"/>
<dbReference type="PROSITE" id="PS51194">
    <property type="entry name" value="HELICASE_CTER"/>
    <property type="match status" value="1"/>
</dbReference>
<dbReference type="GO" id="GO:0003724">
    <property type="term" value="F:RNA helicase activity"/>
    <property type="evidence" value="ECO:0007669"/>
    <property type="project" value="UniProtKB-EC"/>
</dbReference>
<keyword evidence="16" id="KW-1185">Reference proteome</keyword>
<dbReference type="InterPro" id="IPR049621">
    <property type="entry name" value="S1_DHX8_helicase"/>
</dbReference>
<dbReference type="Pfam" id="PF21010">
    <property type="entry name" value="HA2_C"/>
    <property type="match status" value="1"/>
</dbReference>
<reference evidence="15 16" key="1">
    <citation type="submission" date="2024-05" db="EMBL/GenBank/DDBJ databases">
        <title>A draft genome resource for the thread blight pathogen Marasmius tenuissimus strain MS-2.</title>
        <authorList>
            <person name="Yulfo-Soto G.E."/>
            <person name="Baruah I.K."/>
            <person name="Amoako-Attah I."/>
            <person name="Bukari Y."/>
            <person name="Meinhardt L.W."/>
            <person name="Bailey B.A."/>
            <person name="Cohen S.P."/>
        </authorList>
    </citation>
    <scope>NUCLEOTIDE SEQUENCE [LARGE SCALE GENOMIC DNA]</scope>
    <source>
        <strain evidence="15 16">MS-2</strain>
    </source>
</reference>
<feature type="region of interest" description="Disordered" evidence="11">
    <location>
        <begin position="135"/>
        <end position="187"/>
    </location>
</feature>
<dbReference type="Gene3D" id="3.40.50.300">
    <property type="entry name" value="P-loop containing nucleotide triphosphate hydrolases"/>
    <property type="match status" value="2"/>
</dbReference>